<reference evidence="1" key="1">
    <citation type="journal article" date="2019" name="Philos. Trans. R. Soc. Lond., B, Biol. Sci.">
        <title>Targeted metagenomic recovery of four divergent viruses reveals shared and distinctive characteristics of giant viruses of marine eukaryotes.</title>
        <authorList>
            <person name="Needham D.M."/>
            <person name="Poirier C."/>
            <person name="Hehenberger E."/>
            <person name="Jimenez V."/>
            <person name="Swalwell J.E."/>
            <person name="Santoro A.E."/>
            <person name="Worden A.Z."/>
        </authorList>
    </citation>
    <scope>NUCLEOTIDE SEQUENCE</scope>
    <source>
        <strain evidence="1">MPacV-611</strain>
    </source>
</reference>
<proteinExistence type="predicted"/>
<protein>
    <submittedName>
        <fullName evidence="1">Uncharacterized protein</fullName>
    </submittedName>
</protein>
<dbReference type="EMBL" id="MN448287">
    <property type="protein sequence ID" value="QFG74411.1"/>
    <property type="molecule type" value="Genomic_DNA"/>
</dbReference>
<organism evidence="1">
    <name type="scientific">Megaviridae environmental sample</name>
    <dbReference type="NCBI Taxonomy" id="1737588"/>
    <lineage>
        <taxon>Viruses</taxon>
        <taxon>Varidnaviria</taxon>
        <taxon>Bamfordvirae</taxon>
        <taxon>Nucleocytoviricota</taxon>
        <taxon>Megaviricetes</taxon>
        <taxon>Imitervirales</taxon>
        <taxon>Mimiviridae</taxon>
        <taxon>environmental samples</taxon>
    </lineage>
</organism>
<accession>A0A5J6VLP5</accession>
<evidence type="ECO:0000313" key="1">
    <source>
        <dbReference type="EMBL" id="QFG74411.1"/>
    </source>
</evidence>
<name>A0A5J6VLP5_9VIRU</name>
<sequence length="207" mass="24030">MHLLNNSLSEESNSNNENIACKKSINGNKKSNELILIFEVNELATEVHDSLMQWLFKCLDKISDKVFNGQYNWNIVSQIKDNDFEDEERNCIVNSLMVAIHITFNGRYTSQASDDLTLPYNPSEPYMTLSPQDIMNCLIQEPVFIKNIGVSAVSSKVMKYWWGQIISRVPYLFDVTGEGNNIHPMWIKYTDGYWRDIREQSDGFWCH</sequence>